<dbReference type="PANTHER" id="PTHR30477">
    <property type="entry name" value="ABC-TRANSPORTER METAL-BINDING PROTEIN"/>
    <property type="match status" value="1"/>
</dbReference>
<evidence type="ECO:0000256" key="5">
    <source>
        <dbReference type="ARBA" id="ARBA00022692"/>
    </source>
</evidence>
<dbReference type="PANTHER" id="PTHR30477:SF3">
    <property type="entry name" value="METAL TRANSPORT SYSTEM MEMBRANE PROTEIN CT_069-RELATED"/>
    <property type="match status" value="1"/>
</dbReference>
<dbReference type="SUPFAM" id="SSF81345">
    <property type="entry name" value="ABC transporter involved in vitamin B12 uptake, BtuC"/>
    <property type="match status" value="1"/>
</dbReference>
<feature type="transmembrane region" description="Helical" evidence="9">
    <location>
        <begin position="12"/>
        <end position="34"/>
    </location>
</feature>
<keyword evidence="3 8" id="KW-0813">Transport</keyword>
<evidence type="ECO:0000256" key="3">
    <source>
        <dbReference type="ARBA" id="ARBA00022448"/>
    </source>
</evidence>
<dbReference type="EMBL" id="CP058649">
    <property type="protein sequence ID" value="QUI22432.1"/>
    <property type="molecule type" value="Genomic_DNA"/>
</dbReference>
<dbReference type="CDD" id="cd06550">
    <property type="entry name" value="TM_ABC_iron-siderophores_like"/>
    <property type="match status" value="1"/>
</dbReference>
<proteinExistence type="inferred from homology"/>
<gene>
    <name evidence="10" type="ORF">HZI73_09015</name>
</gene>
<keyword evidence="6 9" id="KW-1133">Transmembrane helix</keyword>
<keyword evidence="11" id="KW-1185">Reference proteome</keyword>
<evidence type="ECO:0000256" key="2">
    <source>
        <dbReference type="ARBA" id="ARBA00008034"/>
    </source>
</evidence>
<dbReference type="GO" id="GO:0055085">
    <property type="term" value="P:transmembrane transport"/>
    <property type="evidence" value="ECO:0007669"/>
    <property type="project" value="InterPro"/>
</dbReference>
<evidence type="ECO:0000313" key="11">
    <source>
        <dbReference type="Proteomes" id="UP000683246"/>
    </source>
</evidence>
<name>A0A8J8MJ84_9FIRM</name>
<dbReference type="GO" id="GO:0071281">
    <property type="term" value="P:cellular response to iron ion"/>
    <property type="evidence" value="ECO:0007669"/>
    <property type="project" value="UniProtKB-ARBA"/>
</dbReference>
<dbReference type="KEGG" id="vpy:HZI73_09015"/>
<feature type="transmembrane region" description="Helical" evidence="9">
    <location>
        <begin position="186"/>
        <end position="214"/>
    </location>
</feature>
<feature type="transmembrane region" description="Helical" evidence="9">
    <location>
        <begin position="143"/>
        <end position="161"/>
    </location>
</feature>
<evidence type="ECO:0000256" key="8">
    <source>
        <dbReference type="RuleBase" id="RU003943"/>
    </source>
</evidence>
<feature type="transmembrane region" description="Helical" evidence="9">
    <location>
        <begin position="97"/>
        <end position="116"/>
    </location>
</feature>
<dbReference type="Pfam" id="PF00950">
    <property type="entry name" value="ABC-3"/>
    <property type="match status" value="1"/>
</dbReference>
<sequence>MTLDLLLRDYTLQIVALGSAVLGAVSGILGSFAVLRKQSLLGDAVSHAALPGIAFVFLITGVKQTEMLLLGALISGLLGTFMIVSVDRYTRIKFDSALGLTLSSFFGLGLVLLTYIQKIPNANQAGLENFIFGQASTLLKRDVYWMIGLGIMILTVVIVFWKELKIFSFDPEFGKSIGFSDMKINMLLSSITVIAIIIGLQSVGVILMSALLIAPGVAARQWTDKLAIMVLLAAIFGIVAGVIGTIISSLVGNMPTGPVIVVVISLIVFFSLFFATKRGMLWRVMRMKRNRRDINDSKVLVNLYELAMNHDVVYHPHKTNVIMLGKNNKRTDNKHVIKSLLYLCDKGYVKRDYFDTWSITDLGIEKAKRIMANHGGEKL</sequence>
<evidence type="ECO:0000256" key="6">
    <source>
        <dbReference type="ARBA" id="ARBA00022989"/>
    </source>
</evidence>
<dbReference type="RefSeq" id="WP_212697918.1">
    <property type="nucleotide sequence ID" value="NZ_CP058649.1"/>
</dbReference>
<dbReference type="InterPro" id="IPR001626">
    <property type="entry name" value="ABC_TroCD"/>
</dbReference>
<feature type="transmembrane region" description="Helical" evidence="9">
    <location>
        <begin position="226"/>
        <end position="251"/>
    </location>
</feature>
<feature type="transmembrane region" description="Helical" evidence="9">
    <location>
        <begin position="67"/>
        <end position="85"/>
    </location>
</feature>
<comment type="subcellular location">
    <subcellularLocation>
        <location evidence="1 8">Cell membrane</location>
        <topology evidence="1 8">Multi-pass membrane protein</topology>
    </subcellularLocation>
</comment>
<dbReference type="AlphaFoldDB" id="A0A8J8MJ84"/>
<evidence type="ECO:0000256" key="7">
    <source>
        <dbReference type="ARBA" id="ARBA00023136"/>
    </source>
</evidence>
<evidence type="ECO:0000256" key="4">
    <source>
        <dbReference type="ARBA" id="ARBA00022475"/>
    </source>
</evidence>
<organism evidence="10 11">
    <name type="scientific">Vallitalea pronyensis</name>
    <dbReference type="NCBI Taxonomy" id="1348613"/>
    <lineage>
        <taxon>Bacteria</taxon>
        <taxon>Bacillati</taxon>
        <taxon>Bacillota</taxon>
        <taxon>Clostridia</taxon>
        <taxon>Lachnospirales</taxon>
        <taxon>Vallitaleaceae</taxon>
        <taxon>Vallitalea</taxon>
    </lineage>
</organism>
<dbReference type="Proteomes" id="UP000683246">
    <property type="component" value="Chromosome"/>
</dbReference>
<dbReference type="InterPro" id="IPR037294">
    <property type="entry name" value="ABC_BtuC-like"/>
</dbReference>
<comment type="similarity">
    <text evidence="2 8">Belongs to the ABC-3 integral membrane protein family.</text>
</comment>
<feature type="transmembrane region" description="Helical" evidence="9">
    <location>
        <begin position="40"/>
        <end position="60"/>
    </location>
</feature>
<accession>A0A8J8MJ84</accession>
<keyword evidence="4" id="KW-1003">Cell membrane</keyword>
<feature type="transmembrane region" description="Helical" evidence="9">
    <location>
        <begin position="257"/>
        <end position="276"/>
    </location>
</feature>
<reference evidence="10" key="1">
    <citation type="submission" date="2020-07" db="EMBL/GenBank/DDBJ databases">
        <title>Vallitalea pronyensis genome.</title>
        <authorList>
            <person name="Postec A."/>
        </authorList>
    </citation>
    <scope>NUCLEOTIDE SEQUENCE</scope>
    <source>
        <strain evidence="10">FatNI3</strain>
    </source>
</reference>
<evidence type="ECO:0000256" key="1">
    <source>
        <dbReference type="ARBA" id="ARBA00004651"/>
    </source>
</evidence>
<dbReference type="GO" id="GO:0010043">
    <property type="term" value="P:response to zinc ion"/>
    <property type="evidence" value="ECO:0007669"/>
    <property type="project" value="TreeGrafter"/>
</dbReference>
<evidence type="ECO:0000313" key="10">
    <source>
        <dbReference type="EMBL" id="QUI22432.1"/>
    </source>
</evidence>
<dbReference type="GO" id="GO:0043190">
    <property type="term" value="C:ATP-binding cassette (ABC) transporter complex"/>
    <property type="evidence" value="ECO:0007669"/>
    <property type="project" value="InterPro"/>
</dbReference>
<keyword evidence="7 9" id="KW-0472">Membrane</keyword>
<dbReference type="Gene3D" id="1.10.3470.10">
    <property type="entry name" value="ABC transporter involved in vitamin B12 uptake, BtuC"/>
    <property type="match status" value="1"/>
</dbReference>
<keyword evidence="5 8" id="KW-0812">Transmembrane</keyword>
<evidence type="ECO:0000256" key="9">
    <source>
        <dbReference type="SAM" id="Phobius"/>
    </source>
</evidence>
<protein>
    <submittedName>
        <fullName evidence="10">Metal ABC transporter permease</fullName>
    </submittedName>
</protein>
<dbReference type="FunFam" id="1.10.3470.10:FF:000003">
    <property type="entry name" value="Iron ABC transporter permease SitD"/>
    <property type="match status" value="1"/>
</dbReference>